<evidence type="ECO:0000256" key="1">
    <source>
        <dbReference type="SAM" id="Phobius"/>
    </source>
</evidence>
<dbReference type="GeneID" id="28824132"/>
<evidence type="ECO:0000313" key="2">
    <source>
        <dbReference type="EMBL" id="KUJ21430.1"/>
    </source>
</evidence>
<feature type="transmembrane region" description="Helical" evidence="1">
    <location>
        <begin position="166"/>
        <end position="184"/>
    </location>
</feature>
<accession>A0A194XMF6</accession>
<dbReference type="RefSeq" id="XP_018075785.1">
    <property type="nucleotide sequence ID" value="XM_018214406.1"/>
</dbReference>
<protein>
    <submittedName>
        <fullName evidence="2">Uncharacterized protein</fullName>
    </submittedName>
</protein>
<gene>
    <name evidence="2" type="ORF">LY89DRAFT_681936</name>
</gene>
<proteinExistence type="predicted"/>
<evidence type="ECO:0000313" key="3">
    <source>
        <dbReference type="Proteomes" id="UP000070700"/>
    </source>
</evidence>
<reference evidence="2 3" key="1">
    <citation type="submission" date="2015-10" db="EMBL/GenBank/DDBJ databases">
        <title>Full genome of DAOMC 229536 Phialocephala scopiformis, a fungal endophyte of spruce producing the potent anti-insectan compound rugulosin.</title>
        <authorList>
            <consortium name="DOE Joint Genome Institute"/>
            <person name="Walker A.K."/>
            <person name="Frasz S.L."/>
            <person name="Seifert K.A."/>
            <person name="Miller J.D."/>
            <person name="Mondo S.J."/>
            <person name="Labutti K."/>
            <person name="Lipzen A."/>
            <person name="Dockter R."/>
            <person name="Kennedy M."/>
            <person name="Grigoriev I.V."/>
            <person name="Spatafora J.W."/>
        </authorList>
    </citation>
    <scope>NUCLEOTIDE SEQUENCE [LARGE SCALE GENOMIC DNA]</scope>
    <source>
        <strain evidence="2 3">CBS 120377</strain>
    </source>
</reference>
<dbReference type="AlphaFoldDB" id="A0A194XMF6"/>
<keyword evidence="1" id="KW-1133">Transmembrane helix</keyword>
<dbReference type="EMBL" id="KQ947408">
    <property type="protein sequence ID" value="KUJ21430.1"/>
    <property type="molecule type" value="Genomic_DNA"/>
</dbReference>
<keyword evidence="1" id="KW-0812">Transmembrane</keyword>
<dbReference type="InParanoid" id="A0A194XMF6"/>
<keyword evidence="3" id="KW-1185">Reference proteome</keyword>
<dbReference type="OrthoDB" id="3561107at2759"/>
<feature type="transmembrane region" description="Helical" evidence="1">
    <location>
        <begin position="139"/>
        <end position="159"/>
    </location>
</feature>
<name>A0A194XMF6_MOLSC</name>
<keyword evidence="1" id="KW-0472">Membrane</keyword>
<feature type="transmembrane region" description="Helical" evidence="1">
    <location>
        <begin position="58"/>
        <end position="76"/>
    </location>
</feature>
<dbReference type="Proteomes" id="UP000070700">
    <property type="component" value="Unassembled WGS sequence"/>
</dbReference>
<sequence>MAYTQSKRSKKNLDSEEEDTTLLGKISLLPDLASQPGENNQNQSGWTYTATFGVFKQCLALVIQVLCSVIVSNYSQSHSGKGLDRMRRISEYVELNNGHKFPWLSSSHTSADARRQASVIVDCPTMVSVPMVFLDPSPVTFMSAIMIYSSAVLLFCMLGQGQYRDHFLIFGCLLGTVLGILASWTQSNLEPLRDYIPLSITAGLTLSLIWQGLMSALSRKKRIRILA</sequence>
<feature type="transmembrane region" description="Helical" evidence="1">
    <location>
        <begin position="196"/>
        <end position="217"/>
    </location>
</feature>
<dbReference type="KEGG" id="psco:LY89DRAFT_681936"/>
<organism evidence="2 3">
    <name type="scientific">Mollisia scopiformis</name>
    <name type="common">Conifer needle endophyte fungus</name>
    <name type="synonym">Phialocephala scopiformis</name>
    <dbReference type="NCBI Taxonomy" id="149040"/>
    <lineage>
        <taxon>Eukaryota</taxon>
        <taxon>Fungi</taxon>
        <taxon>Dikarya</taxon>
        <taxon>Ascomycota</taxon>
        <taxon>Pezizomycotina</taxon>
        <taxon>Leotiomycetes</taxon>
        <taxon>Helotiales</taxon>
        <taxon>Mollisiaceae</taxon>
        <taxon>Mollisia</taxon>
    </lineage>
</organism>